<accession>A0AA45R536</accession>
<reference evidence="2" key="1">
    <citation type="submission" date="2021-04" db="EMBL/GenBank/DDBJ databases">
        <title>Genomic sequence of Actinosynnema pretiosum subsp. pretiosum ATCC 31280 (C-14919).</title>
        <authorList>
            <person name="Bai L."/>
            <person name="Wang X."/>
            <person name="Xiao Y."/>
        </authorList>
    </citation>
    <scope>NUCLEOTIDE SEQUENCE</scope>
    <source>
        <strain evidence="2">ATCC 31280</strain>
    </source>
</reference>
<protein>
    <submittedName>
        <fullName evidence="2">Uncharacterized protein</fullName>
    </submittedName>
</protein>
<proteinExistence type="predicted"/>
<feature type="compositionally biased region" description="Basic and acidic residues" evidence="1">
    <location>
        <begin position="32"/>
        <end position="45"/>
    </location>
</feature>
<evidence type="ECO:0000313" key="2">
    <source>
        <dbReference type="EMBL" id="QUF05552.1"/>
    </source>
</evidence>
<feature type="region of interest" description="Disordered" evidence="1">
    <location>
        <begin position="1"/>
        <end position="72"/>
    </location>
</feature>
<gene>
    <name evidence="2" type="ORF">KCV87_05490</name>
</gene>
<dbReference type="Proteomes" id="UP000677152">
    <property type="component" value="Chromosome"/>
</dbReference>
<dbReference type="EMBL" id="CP073249">
    <property type="protein sequence ID" value="QUF05552.1"/>
    <property type="molecule type" value="Genomic_DNA"/>
</dbReference>
<name>A0AA45R536_9PSEU</name>
<dbReference type="AlphaFoldDB" id="A0AA45R536"/>
<evidence type="ECO:0000256" key="1">
    <source>
        <dbReference type="SAM" id="MobiDB-lite"/>
    </source>
</evidence>
<feature type="compositionally biased region" description="Basic and acidic residues" evidence="1">
    <location>
        <begin position="1"/>
        <end position="12"/>
    </location>
</feature>
<sequence>MDRAPVDVDPRRPQGPGGAQELDLTAGAIGGVRERPDDRPVRDEGGVPACQSAQGAPWPELKQGIAAREQRA</sequence>
<evidence type="ECO:0000313" key="3">
    <source>
        <dbReference type="Proteomes" id="UP000677152"/>
    </source>
</evidence>
<organism evidence="2 3">
    <name type="scientific">Actinosynnema pretiosum subsp. pretiosum</name>
    <dbReference type="NCBI Taxonomy" id="103721"/>
    <lineage>
        <taxon>Bacteria</taxon>
        <taxon>Bacillati</taxon>
        <taxon>Actinomycetota</taxon>
        <taxon>Actinomycetes</taxon>
        <taxon>Pseudonocardiales</taxon>
        <taxon>Pseudonocardiaceae</taxon>
        <taxon>Actinosynnema</taxon>
    </lineage>
</organism>